<dbReference type="STRING" id="1217799.DEALK_12890"/>
<gene>
    <name evidence="1" type="ORF">DEALK_12890</name>
</gene>
<proteinExistence type="predicted"/>
<sequence length="203" mass="22872">MGYNSLVKADELLACDVSRLRQAVFKQLPQNVERPAFIMLVGLPGSGKSFFACKLTERIPAVVLESDFLRKLLVRRPVYSKSESYRLFRAIHVIARELLLGKYNVVLDATSLSEDSRQPLYSIAAATGAEAIVVYLSTPRETAKTRLIDRISRRDGYSDADWAVYQRLEAGYEPIREPHYEVNNAMDISAVIDRIMAQTRGNS</sequence>
<dbReference type="RefSeq" id="WP_133240196.1">
    <property type="nucleotide sequence ID" value="NZ_KQ758903.1"/>
</dbReference>
<dbReference type="EMBL" id="LFDV01000002">
    <property type="protein sequence ID" value="KTB48443.1"/>
    <property type="molecule type" value="Genomic_DNA"/>
</dbReference>
<keyword evidence="1" id="KW-0418">Kinase</keyword>
<dbReference type="InterPro" id="IPR027417">
    <property type="entry name" value="P-loop_NTPase"/>
</dbReference>
<evidence type="ECO:0000313" key="1">
    <source>
        <dbReference type="EMBL" id="KTB48443.1"/>
    </source>
</evidence>
<dbReference type="PANTHER" id="PTHR43883:SF1">
    <property type="entry name" value="GLUCONOKINASE"/>
    <property type="match status" value="1"/>
</dbReference>
<dbReference type="SUPFAM" id="SSF52540">
    <property type="entry name" value="P-loop containing nucleoside triphosphate hydrolases"/>
    <property type="match status" value="1"/>
</dbReference>
<dbReference type="OrthoDB" id="9805698at2"/>
<evidence type="ECO:0000313" key="2">
    <source>
        <dbReference type="Proteomes" id="UP000053947"/>
    </source>
</evidence>
<protein>
    <submittedName>
        <fullName evidence="1">Putative kinase</fullName>
    </submittedName>
</protein>
<dbReference type="Proteomes" id="UP000053947">
    <property type="component" value="Unassembled WGS sequence"/>
</dbReference>
<dbReference type="InterPro" id="IPR052732">
    <property type="entry name" value="Cell-binding_unc_protein"/>
</dbReference>
<dbReference type="PANTHER" id="PTHR43883">
    <property type="entry name" value="SLR0207 PROTEIN"/>
    <property type="match status" value="1"/>
</dbReference>
<keyword evidence="1" id="KW-0808">Transferase</keyword>
<comment type="caution">
    <text evidence="1">The sequence shown here is derived from an EMBL/GenBank/DDBJ whole genome shotgun (WGS) entry which is preliminary data.</text>
</comment>
<keyword evidence="2" id="KW-1185">Reference proteome</keyword>
<name>A0A0W0GIN7_9CHLR</name>
<organism evidence="1 2">
    <name type="scientific">Dehalogenimonas alkenigignens</name>
    <dbReference type="NCBI Taxonomy" id="1217799"/>
    <lineage>
        <taxon>Bacteria</taxon>
        <taxon>Bacillati</taxon>
        <taxon>Chloroflexota</taxon>
        <taxon>Dehalococcoidia</taxon>
        <taxon>Dehalococcoidales</taxon>
        <taxon>Dehalococcoidaceae</taxon>
        <taxon>Dehalogenimonas</taxon>
    </lineage>
</organism>
<accession>A0A0W0GIN7</accession>
<dbReference type="GO" id="GO:0016301">
    <property type="term" value="F:kinase activity"/>
    <property type="evidence" value="ECO:0007669"/>
    <property type="project" value="UniProtKB-KW"/>
</dbReference>
<dbReference type="Gene3D" id="3.40.50.300">
    <property type="entry name" value="P-loop containing nucleotide triphosphate hydrolases"/>
    <property type="match status" value="1"/>
</dbReference>
<reference evidence="1 2" key="1">
    <citation type="submission" date="2015-06" db="EMBL/GenBank/DDBJ databases">
        <title>Genome sequence of the organohalide-respiring Dehalogenimonas alkenigignens type strain (IP3-3T).</title>
        <authorList>
            <person name="Key T.A."/>
            <person name="Richmond D.P."/>
            <person name="Bowman K.S."/>
            <person name="Cho Y.-J."/>
            <person name="Chun J."/>
            <person name="da Costa M.S."/>
            <person name="Rainey F.A."/>
            <person name="Moe W.M."/>
        </authorList>
    </citation>
    <scope>NUCLEOTIDE SEQUENCE [LARGE SCALE GENOMIC DNA]</scope>
    <source>
        <strain evidence="1 2">IP3-3</strain>
    </source>
</reference>
<dbReference type="Pfam" id="PF13671">
    <property type="entry name" value="AAA_33"/>
    <property type="match status" value="1"/>
</dbReference>
<dbReference type="AlphaFoldDB" id="A0A0W0GIN7"/>